<gene>
    <name evidence="3" type="ORF">FNV43_RR02232</name>
</gene>
<dbReference type="OrthoDB" id="10265785at2759"/>
<dbReference type="Pfam" id="PF00271">
    <property type="entry name" value="Helicase_C"/>
    <property type="match status" value="1"/>
</dbReference>
<organism evidence="3 4">
    <name type="scientific">Rhamnella rubrinervis</name>
    <dbReference type="NCBI Taxonomy" id="2594499"/>
    <lineage>
        <taxon>Eukaryota</taxon>
        <taxon>Viridiplantae</taxon>
        <taxon>Streptophyta</taxon>
        <taxon>Embryophyta</taxon>
        <taxon>Tracheophyta</taxon>
        <taxon>Spermatophyta</taxon>
        <taxon>Magnoliopsida</taxon>
        <taxon>eudicotyledons</taxon>
        <taxon>Gunneridae</taxon>
        <taxon>Pentapetalae</taxon>
        <taxon>rosids</taxon>
        <taxon>fabids</taxon>
        <taxon>Rosales</taxon>
        <taxon>Rhamnaceae</taxon>
        <taxon>rhamnoid group</taxon>
        <taxon>Rhamneae</taxon>
        <taxon>Rhamnella</taxon>
    </lineage>
</organism>
<sequence length="236" mass="26007">MRGNNTGKDVVESNADARYGLLNRCGDAIGIAVGRNGDGAEIVDLNKGGSDVLSDGVAELTIFYVPPHQRLCPNVLQLDEMPGLVLAPIRELAQQIETVSRAIRHNLETLEDLYATLAITQSVIFVNTRRKVEWLTDSMNAKDHTVSAIHGDMNQNQRDIIMREFLSGSSRVLITTDLMVRGIDVQQVSLVINYDLPAQPENYLRRIGRSGRFGRKGVGVAINFVAIDDSKMMSDI</sequence>
<dbReference type="Proteomes" id="UP000796880">
    <property type="component" value="Unassembled WGS sequence"/>
</dbReference>
<dbReference type="CDD" id="cd18787">
    <property type="entry name" value="SF2_C_DEAD"/>
    <property type="match status" value="1"/>
</dbReference>
<evidence type="ECO:0000259" key="2">
    <source>
        <dbReference type="PROSITE" id="PS51194"/>
    </source>
</evidence>
<dbReference type="Gene3D" id="3.40.50.300">
    <property type="entry name" value="P-loop containing nucleotide triphosphate hydrolases"/>
    <property type="match status" value="1"/>
</dbReference>
<keyword evidence="1" id="KW-0694">RNA-binding</keyword>
<dbReference type="InterPro" id="IPR001650">
    <property type="entry name" value="Helicase_C-like"/>
</dbReference>
<reference evidence="3" key="1">
    <citation type="submission" date="2020-03" db="EMBL/GenBank/DDBJ databases">
        <title>A high-quality chromosome-level genome assembly of a woody plant with both climbing and erect habits, Rhamnella rubrinervis.</title>
        <authorList>
            <person name="Lu Z."/>
            <person name="Yang Y."/>
            <person name="Zhu X."/>
            <person name="Sun Y."/>
        </authorList>
    </citation>
    <scope>NUCLEOTIDE SEQUENCE</scope>
    <source>
        <strain evidence="3">BYM</strain>
        <tissue evidence="3">Leaf</tissue>
    </source>
</reference>
<dbReference type="EMBL" id="VOIH02000001">
    <property type="protein sequence ID" value="KAF3457574.1"/>
    <property type="molecule type" value="Genomic_DNA"/>
</dbReference>
<name>A0A8K0HTH6_9ROSA</name>
<dbReference type="PANTHER" id="PTHR47958">
    <property type="entry name" value="ATP-DEPENDENT RNA HELICASE DBP3"/>
    <property type="match status" value="1"/>
</dbReference>
<accession>A0A8K0HTH6</accession>
<keyword evidence="4" id="KW-1185">Reference proteome</keyword>
<evidence type="ECO:0000313" key="4">
    <source>
        <dbReference type="Proteomes" id="UP000796880"/>
    </source>
</evidence>
<dbReference type="SUPFAM" id="SSF52540">
    <property type="entry name" value="P-loop containing nucleoside triphosphate hydrolases"/>
    <property type="match status" value="1"/>
</dbReference>
<dbReference type="PROSITE" id="PS51194">
    <property type="entry name" value="HELICASE_CTER"/>
    <property type="match status" value="1"/>
</dbReference>
<evidence type="ECO:0000256" key="1">
    <source>
        <dbReference type="ARBA" id="ARBA00022884"/>
    </source>
</evidence>
<proteinExistence type="predicted"/>
<dbReference type="GO" id="GO:0003723">
    <property type="term" value="F:RNA binding"/>
    <property type="evidence" value="ECO:0007669"/>
    <property type="project" value="UniProtKB-KW"/>
</dbReference>
<feature type="domain" description="Helicase C-terminal" evidence="2">
    <location>
        <begin position="109"/>
        <end position="236"/>
    </location>
</feature>
<evidence type="ECO:0000313" key="3">
    <source>
        <dbReference type="EMBL" id="KAF3457574.1"/>
    </source>
</evidence>
<dbReference type="SMART" id="SM00490">
    <property type="entry name" value="HELICc"/>
    <property type="match status" value="1"/>
</dbReference>
<dbReference type="InterPro" id="IPR027417">
    <property type="entry name" value="P-loop_NTPase"/>
</dbReference>
<comment type="caution">
    <text evidence="3">The sequence shown here is derived from an EMBL/GenBank/DDBJ whole genome shotgun (WGS) entry which is preliminary data.</text>
</comment>
<dbReference type="AlphaFoldDB" id="A0A8K0HTH6"/>
<protein>
    <recommendedName>
        <fullName evidence="2">Helicase C-terminal domain-containing protein</fullName>
    </recommendedName>
</protein>